<reference evidence="2 3" key="1">
    <citation type="submission" date="2021-03" db="EMBL/GenBank/DDBJ databases">
        <title>Geobacter metallireducens gen. nov. sp. nov., a microorganism capable of coupling the complete oxidation of organic compounds to the reduction of iron and other metals.</title>
        <authorList>
            <person name="Li Y."/>
        </authorList>
    </citation>
    <scope>NUCLEOTIDE SEQUENCE [LARGE SCALE GENOMIC DNA]</scope>
    <source>
        <strain evidence="2 3">Jerry-YX</strain>
    </source>
</reference>
<proteinExistence type="predicted"/>
<dbReference type="EMBL" id="CP071382">
    <property type="protein sequence ID" value="QSV46772.1"/>
    <property type="molecule type" value="Genomic_DNA"/>
</dbReference>
<dbReference type="Gene3D" id="3.10.20.860">
    <property type="match status" value="1"/>
</dbReference>
<evidence type="ECO:0000259" key="1">
    <source>
        <dbReference type="PROSITE" id="PS50943"/>
    </source>
</evidence>
<dbReference type="RefSeq" id="WP_207164551.1">
    <property type="nucleotide sequence ID" value="NZ_CP071382.1"/>
</dbReference>
<dbReference type="InterPro" id="IPR032758">
    <property type="entry name" value="MqsA/HigA-2"/>
</dbReference>
<dbReference type="Pfam" id="PF15731">
    <property type="entry name" value="MqsA_antitoxin"/>
    <property type="match status" value="1"/>
</dbReference>
<organism evidence="2 3">
    <name type="scientific">Geobacter benzoatilyticus</name>
    <dbReference type="NCBI Taxonomy" id="2815309"/>
    <lineage>
        <taxon>Bacteria</taxon>
        <taxon>Pseudomonadati</taxon>
        <taxon>Thermodesulfobacteriota</taxon>
        <taxon>Desulfuromonadia</taxon>
        <taxon>Geobacterales</taxon>
        <taxon>Geobacteraceae</taxon>
        <taxon>Geobacter</taxon>
    </lineage>
</organism>
<dbReference type="InterPro" id="IPR022453">
    <property type="entry name" value="Znf_MqsA-type"/>
</dbReference>
<dbReference type="SUPFAM" id="SSF47413">
    <property type="entry name" value="lambda repressor-like DNA-binding domains"/>
    <property type="match status" value="1"/>
</dbReference>
<dbReference type="InterPro" id="IPR022452">
    <property type="entry name" value="MqsA"/>
</dbReference>
<gene>
    <name evidence="2" type="ORF">JZM60_05745</name>
</gene>
<keyword evidence="3" id="KW-1185">Reference proteome</keyword>
<dbReference type="NCBIfam" id="TIGR03830">
    <property type="entry name" value="CxxCG_CxxCG_HTH"/>
    <property type="match status" value="1"/>
</dbReference>
<dbReference type="NCBIfam" id="TIGR03831">
    <property type="entry name" value="YgiT_finger"/>
    <property type="match status" value="1"/>
</dbReference>
<protein>
    <submittedName>
        <fullName evidence="2">Type II toxin-antitoxin system MqsA family antitoxin</fullName>
    </submittedName>
</protein>
<name>A0ABX7Q6G9_9BACT</name>
<sequence length="164" mass="19006">MEREEMRCPICDRSELIESVENYHYRECGLENITLNGITVRKCPECGVVMPKIRNIEGLHDCIAKFLVKKAERLLPAEIVFLRKALGWSSSDLARNLQIDKAQVSKWEHGRVEMSKSNELLFREIIARGKKITDYHREDAARKSATVLRLFVEMDQDSEWKLAA</sequence>
<evidence type="ECO:0000313" key="2">
    <source>
        <dbReference type="EMBL" id="QSV46772.1"/>
    </source>
</evidence>
<dbReference type="CDD" id="cd00093">
    <property type="entry name" value="HTH_XRE"/>
    <property type="match status" value="1"/>
</dbReference>
<evidence type="ECO:0000313" key="3">
    <source>
        <dbReference type="Proteomes" id="UP000663651"/>
    </source>
</evidence>
<accession>A0ABX7Q6G9</accession>
<dbReference type="Gene3D" id="1.10.260.40">
    <property type="entry name" value="lambda repressor-like DNA-binding domains"/>
    <property type="match status" value="1"/>
</dbReference>
<dbReference type="Proteomes" id="UP000663651">
    <property type="component" value="Chromosome"/>
</dbReference>
<dbReference type="InterPro" id="IPR010982">
    <property type="entry name" value="Lambda_DNA-bd_dom_sf"/>
</dbReference>
<dbReference type="PROSITE" id="PS50943">
    <property type="entry name" value="HTH_CROC1"/>
    <property type="match status" value="1"/>
</dbReference>
<feature type="domain" description="HTH cro/C1-type" evidence="1">
    <location>
        <begin position="79"/>
        <end position="113"/>
    </location>
</feature>
<dbReference type="InterPro" id="IPR001387">
    <property type="entry name" value="Cro/C1-type_HTH"/>
</dbReference>